<dbReference type="EMBL" id="KI913119">
    <property type="protein sequence ID" value="ETV84486.1"/>
    <property type="molecule type" value="Genomic_DNA"/>
</dbReference>
<dbReference type="Pfam" id="PF12796">
    <property type="entry name" value="Ank_2"/>
    <property type="match status" value="1"/>
</dbReference>
<dbReference type="AlphaFoldDB" id="W4GYS6"/>
<dbReference type="InterPro" id="IPR002110">
    <property type="entry name" value="Ankyrin_rpt"/>
</dbReference>
<keyword evidence="2 3" id="KW-0040">ANK repeat</keyword>
<dbReference type="PROSITE" id="PS50297">
    <property type="entry name" value="ANK_REP_REGION"/>
    <property type="match status" value="2"/>
</dbReference>
<name>W4GYS6_APHAT</name>
<dbReference type="VEuPathDB" id="FungiDB:H257_03681"/>
<feature type="repeat" description="ANK" evidence="3">
    <location>
        <begin position="129"/>
        <end position="161"/>
    </location>
</feature>
<protein>
    <submittedName>
        <fullName evidence="4">Uncharacterized protein</fullName>
    </submittedName>
</protein>
<dbReference type="PROSITE" id="PS50088">
    <property type="entry name" value="ANK_REPEAT"/>
    <property type="match status" value="3"/>
</dbReference>
<feature type="repeat" description="ANK" evidence="3">
    <location>
        <begin position="60"/>
        <end position="92"/>
    </location>
</feature>
<evidence type="ECO:0000256" key="2">
    <source>
        <dbReference type="ARBA" id="ARBA00023043"/>
    </source>
</evidence>
<evidence type="ECO:0000256" key="3">
    <source>
        <dbReference type="PROSITE-ProRule" id="PRU00023"/>
    </source>
</evidence>
<accession>W4GYS6</accession>
<dbReference type="InterPro" id="IPR036770">
    <property type="entry name" value="Ankyrin_rpt-contain_sf"/>
</dbReference>
<dbReference type="SMART" id="SM00248">
    <property type="entry name" value="ANK"/>
    <property type="match status" value="3"/>
</dbReference>
<proteinExistence type="predicted"/>
<reference evidence="4" key="1">
    <citation type="submission" date="2013-12" db="EMBL/GenBank/DDBJ databases">
        <title>The Genome Sequence of Aphanomyces astaci APO3.</title>
        <authorList>
            <consortium name="The Broad Institute Genomics Platform"/>
            <person name="Russ C."/>
            <person name="Tyler B."/>
            <person name="van West P."/>
            <person name="Dieguez-Uribeondo J."/>
            <person name="Young S.K."/>
            <person name="Zeng Q."/>
            <person name="Gargeya S."/>
            <person name="Fitzgerald M."/>
            <person name="Abouelleil A."/>
            <person name="Alvarado L."/>
            <person name="Chapman S.B."/>
            <person name="Gainer-Dewar J."/>
            <person name="Goldberg J."/>
            <person name="Griggs A."/>
            <person name="Gujja S."/>
            <person name="Hansen M."/>
            <person name="Howarth C."/>
            <person name="Imamovic A."/>
            <person name="Ireland A."/>
            <person name="Larimer J."/>
            <person name="McCowan C."/>
            <person name="Murphy C."/>
            <person name="Pearson M."/>
            <person name="Poon T.W."/>
            <person name="Priest M."/>
            <person name="Roberts A."/>
            <person name="Saif S."/>
            <person name="Shea T."/>
            <person name="Sykes S."/>
            <person name="Wortman J."/>
            <person name="Nusbaum C."/>
            <person name="Birren B."/>
        </authorList>
    </citation>
    <scope>NUCLEOTIDE SEQUENCE [LARGE SCALE GENOMIC DNA]</scope>
    <source>
        <strain evidence="4">APO3</strain>
    </source>
</reference>
<keyword evidence="1" id="KW-0677">Repeat</keyword>
<dbReference type="SUPFAM" id="SSF48403">
    <property type="entry name" value="Ankyrin repeat"/>
    <property type="match status" value="1"/>
</dbReference>
<dbReference type="Pfam" id="PF00023">
    <property type="entry name" value="Ank"/>
    <property type="match status" value="1"/>
</dbReference>
<feature type="repeat" description="ANK" evidence="3">
    <location>
        <begin position="96"/>
        <end position="128"/>
    </location>
</feature>
<dbReference type="Gene3D" id="1.25.40.20">
    <property type="entry name" value="Ankyrin repeat-containing domain"/>
    <property type="match status" value="2"/>
</dbReference>
<sequence>MPQTLLNVTQCSLPSAATVTAKQFKLFVKFVQAVAGNRRIVTKWLLWRGANSCINQLNEEGRGALHIACYHGNIDMVNLLLTQGADAHLMSMEEGGNLQPLHFAIMSGRDDVVIALLLHNVNVNCLSENHETALHFAVQMKQPRIVDLLLKHNANQDIRDMNGKTSYELALDLDHNAVLDVFAANQRLHRRTPKRSQFFN</sequence>
<dbReference type="STRING" id="112090.W4GYS6"/>
<dbReference type="OrthoDB" id="46760at2759"/>
<organism evidence="4">
    <name type="scientific">Aphanomyces astaci</name>
    <name type="common">Crayfish plague agent</name>
    <dbReference type="NCBI Taxonomy" id="112090"/>
    <lineage>
        <taxon>Eukaryota</taxon>
        <taxon>Sar</taxon>
        <taxon>Stramenopiles</taxon>
        <taxon>Oomycota</taxon>
        <taxon>Saprolegniomycetes</taxon>
        <taxon>Saprolegniales</taxon>
        <taxon>Verrucalvaceae</taxon>
        <taxon>Aphanomyces</taxon>
    </lineage>
</organism>
<dbReference type="RefSeq" id="XP_009826178.1">
    <property type="nucleotide sequence ID" value="XM_009827876.1"/>
</dbReference>
<dbReference type="PANTHER" id="PTHR24198">
    <property type="entry name" value="ANKYRIN REPEAT AND PROTEIN KINASE DOMAIN-CONTAINING PROTEIN"/>
    <property type="match status" value="1"/>
</dbReference>
<evidence type="ECO:0000313" key="4">
    <source>
        <dbReference type="EMBL" id="ETV84486.1"/>
    </source>
</evidence>
<dbReference type="GeneID" id="20805677"/>
<gene>
    <name evidence="4" type="ORF">H257_03681</name>
</gene>
<evidence type="ECO:0000256" key="1">
    <source>
        <dbReference type="ARBA" id="ARBA00022737"/>
    </source>
</evidence>
<dbReference type="PANTHER" id="PTHR24198:SF165">
    <property type="entry name" value="ANKYRIN REPEAT-CONTAINING PROTEIN-RELATED"/>
    <property type="match status" value="1"/>
</dbReference>